<evidence type="ECO:0000256" key="1">
    <source>
        <dbReference type="ARBA" id="ARBA00004442"/>
    </source>
</evidence>
<dbReference type="EMBL" id="RIAR02000001">
    <property type="protein sequence ID" value="NSL90963.1"/>
    <property type="molecule type" value="Genomic_DNA"/>
</dbReference>
<dbReference type="Pfam" id="PF07980">
    <property type="entry name" value="SusD_RagB"/>
    <property type="match status" value="1"/>
</dbReference>
<name>A0A433WPT1_9BACT</name>
<evidence type="ECO:0000259" key="7">
    <source>
        <dbReference type="Pfam" id="PF14322"/>
    </source>
</evidence>
<dbReference type="InterPro" id="IPR012944">
    <property type="entry name" value="SusD_RagB_dom"/>
</dbReference>
<feature type="domain" description="RagB/SusD" evidence="6">
    <location>
        <begin position="325"/>
        <end position="465"/>
    </location>
</feature>
<evidence type="ECO:0000256" key="4">
    <source>
        <dbReference type="ARBA" id="ARBA00023136"/>
    </source>
</evidence>
<keyword evidence="4" id="KW-0472">Membrane</keyword>
<dbReference type="InterPro" id="IPR033985">
    <property type="entry name" value="SusD-like_N"/>
</dbReference>
<dbReference type="InterPro" id="IPR011990">
    <property type="entry name" value="TPR-like_helical_dom_sf"/>
</dbReference>
<evidence type="ECO:0000256" key="2">
    <source>
        <dbReference type="ARBA" id="ARBA00006275"/>
    </source>
</evidence>
<dbReference type="Pfam" id="PF14322">
    <property type="entry name" value="SusD-like_3"/>
    <property type="match status" value="1"/>
</dbReference>
<evidence type="ECO:0000313" key="8">
    <source>
        <dbReference type="EMBL" id="NSL90963.1"/>
    </source>
</evidence>
<reference evidence="8" key="1">
    <citation type="submission" date="2020-05" db="EMBL/GenBank/DDBJ databases">
        <title>Chitinophaga laudate sp. nov., isolated from a tropical peat swamp.</title>
        <authorList>
            <person name="Goh C.B.S."/>
            <person name="Lee M.S."/>
            <person name="Parimannan S."/>
            <person name="Pasbakhsh P."/>
            <person name="Yule C.M."/>
            <person name="Rajandas H."/>
            <person name="Loke S."/>
            <person name="Croft L."/>
            <person name="Tan J.B.L."/>
        </authorList>
    </citation>
    <scope>NUCLEOTIDE SEQUENCE</scope>
    <source>
        <strain evidence="8">Mgbs1</strain>
    </source>
</reference>
<keyword evidence="5" id="KW-0998">Cell outer membrane</keyword>
<dbReference type="AlphaFoldDB" id="A0A433WPT1"/>
<sequence length="465" mass="51527">MKKLLTVLAISMGLSACSGMLDIKPADQIDESKIFSSLQTFDKAVLGVYAGWNAELSMRTGSVMADECRIGPKNAGVNGSAQHLFRWTYAASDAEITDPWSNAYQVINRVNRLLAGIDKVPAADEAAVAARQQLKGELTAIRAYAHFELFRHFGASGVYHADALAVPYVTAADIDNKPGRPTYADFFREMNADIAHAAAWIDDSRETTRMHLQAVQALQARVALYTRNWALAAESAGKVIAQVPLATMQEFPGIWTDQSGAEVIFKLKRTAGSTLRPGDVWKNATLGIVYFAPSLKLLRAYDAENDIRYTSYFSYDSTLAASGQPGEVIRKYAGTPGAENLNDVKIFRTGEMYLIRAEALLEQGNNGGAAADLQTLREHRIQGYTPQINKDARQLREEIMLERFRELPFEGHRYFDQKRLGLPLTRLPEDAADTALQPGELFYYLPIPQAERMSNPNIRPDNPGW</sequence>
<protein>
    <submittedName>
        <fullName evidence="8">RagB/SusD family nutrient uptake outer membrane protein</fullName>
    </submittedName>
</protein>
<keyword evidence="9" id="KW-1185">Reference proteome</keyword>
<comment type="similarity">
    <text evidence="2">Belongs to the SusD family.</text>
</comment>
<dbReference type="SUPFAM" id="SSF48452">
    <property type="entry name" value="TPR-like"/>
    <property type="match status" value="1"/>
</dbReference>
<dbReference type="OrthoDB" id="1080118at2"/>
<feature type="domain" description="SusD-like N-terminal" evidence="7">
    <location>
        <begin position="21"/>
        <end position="224"/>
    </location>
</feature>
<dbReference type="Gene3D" id="1.25.40.390">
    <property type="match status" value="1"/>
</dbReference>
<proteinExistence type="inferred from homology"/>
<evidence type="ECO:0000259" key="6">
    <source>
        <dbReference type="Pfam" id="PF07980"/>
    </source>
</evidence>
<accession>A0A433WPT1</accession>
<dbReference type="Proteomes" id="UP000281028">
    <property type="component" value="Unassembled WGS sequence"/>
</dbReference>
<organism evidence="8 9">
    <name type="scientific">Chitinophaga solisilvae</name>
    <dbReference type="NCBI Taxonomy" id="1233460"/>
    <lineage>
        <taxon>Bacteria</taxon>
        <taxon>Pseudomonadati</taxon>
        <taxon>Bacteroidota</taxon>
        <taxon>Chitinophagia</taxon>
        <taxon>Chitinophagales</taxon>
        <taxon>Chitinophagaceae</taxon>
        <taxon>Chitinophaga</taxon>
    </lineage>
</organism>
<comment type="subcellular location">
    <subcellularLocation>
        <location evidence="1">Cell outer membrane</location>
    </subcellularLocation>
</comment>
<evidence type="ECO:0000256" key="5">
    <source>
        <dbReference type="ARBA" id="ARBA00023237"/>
    </source>
</evidence>
<evidence type="ECO:0000313" key="9">
    <source>
        <dbReference type="Proteomes" id="UP000281028"/>
    </source>
</evidence>
<keyword evidence="3" id="KW-0732">Signal</keyword>
<dbReference type="GO" id="GO:0009279">
    <property type="term" value="C:cell outer membrane"/>
    <property type="evidence" value="ECO:0007669"/>
    <property type="project" value="UniProtKB-SubCell"/>
</dbReference>
<dbReference type="PROSITE" id="PS51257">
    <property type="entry name" value="PROKAR_LIPOPROTEIN"/>
    <property type="match status" value="1"/>
</dbReference>
<comment type="caution">
    <text evidence="8">The sequence shown here is derived from an EMBL/GenBank/DDBJ whole genome shotgun (WGS) entry which is preliminary data.</text>
</comment>
<evidence type="ECO:0000256" key="3">
    <source>
        <dbReference type="ARBA" id="ARBA00022729"/>
    </source>
</evidence>
<gene>
    <name evidence="8" type="ORF">ECE50_029330</name>
</gene>